<name>A0A4D9D5X8_9STRA</name>
<keyword evidence="2" id="KW-1185">Reference proteome</keyword>
<comment type="caution">
    <text evidence="1">The sequence shown here is derived from an EMBL/GenBank/DDBJ whole genome shotgun (WGS) entry which is preliminary data.</text>
</comment>
<dbReference type="AlphaFoldDB" id="A0A4D9D5X8"/>
<evidence type="ECO:0000313" key="1">
    <source>
        <dbReference type="EMBL" id="TFJ83989.1"/>
    </source>
</evidence>
<dbReference type="EMBL" id="SDOX01000021">
    <property type="protein sequence ID" value="TFJ83989.1"/>
    <property type="molecule type" value="Genomic_DNA"/>
</dbReference>
<organism evidence="1 2">
    <name type="scientific">Nannochloropsis salina CCMP1776</name>
    <dbReference type="NCBI Taxonomy" id="1027361"/>
    <lineage>
        <taxon>Eukaryota</taxon>
        <taxon>Sar</taxon>
        <taxon>Stramenopiles</taxon>
        <taxon>Ochrophyta</taxon>
        <taxon>Eustigmatophyceae</taxon>
        <taxon>Eustigmatales</taxon>
        <taxon>Monodopsidaceae</taxon>
        <taxon>Microchloropsis</taxon>
        <taxon>Microchloropsis salina</taxon>
    </lineage>
</organism>
<sequence length="297" mass="33355">MLKDMVNDYQSLFQEAAQGFQAYKDNWYDVAARSEAAFTAFLKFYNDVRDGIRSIGLSTSDFGNIFDVNFDIMMVNPGQFLDGIGIVSDIPAVPTLEEISSALQQAWDGYIKNLTEASIETSLRAAQWATALEASFESWDITPDDYNPPSYTSANGSVLSIEAVARTYDSLADAFVARTATSLETFDSYNNYIESLTGNDSFLSNDITSSMDNLPRFDFSFNLKYESFVEPDFDWDYFLQLVNSIPELAMVTDTIYRVYSSIRIILRFKSQSTGIKLPTLDLLTLQPTKGIKSCMMD</sequence>
<gene>
    <name evidence="1" type="ORF">NSK_005084</name>
</gene>
<proteinExistence type="predicted"/>
<evidence type="ECO:0000313" key="2">
    <source>
        <dbReference type="Proteomes" id="UP000355283"/>
    </source>
</evidence>
<protein>
    <submittedName>
        <fullName evidence="1">Uncharacterized protein</fullName>
    </submittedName>
</protein>
<accession>A0A4D9D5X8</accession>
<reference evidence="1 2" key="1">
    <citation type="submission" date="2019-01" db="EMBL/GenBank/DDBJ databases">
        <title>Nuclear Genome Assembly of the Microalgal Biofuel strain Nannochloropsis salina CCMP1776.</title>
        <authorList>
            <person name="Hovde B."/>
        </authorList>
    </citation>
    <scope>NUCLEOTIDE SEQUENCE [LARGE SCALE GENOMIC DNA]</scope>
    <source>
        <strain evidence="1 2">CCMP1776</strain>
    </source>
</reference>
<dbReference type="Proteomes" id="UP000355283">
    <property type="component" value="Unassembled WGS sequence"/>
</dbReference>